<dbReference type="SUPFAM" id="SSF56496">
    <property type="entry name" value="Fibrinogen C-terminal domain-like"/>
    <property type="match status" value="2"/>
</dbReference>
<keyword evidence="10" id="KW-0379">Hydroxylation</keyword>
<dbReference type="PROSITE" id="PS51406">
    <property type="entry name" value="FIBRINOGEN_C_2"/>
    <property type="match status" value="1"/>
</dbReference>
<evidence type="ECO:0000256" key="7">
    <source>
        <dbReference type="ARBA" id="ARBA00023157"/>
    </source>
</evidence>
<dbReference type="GO" id="GO:0005102">
    <property type="term" value="F:signaling receptor binding"/>
    <property type="evidence" value="ECO:0000318"/>
    <property type="project" value="GO_Central"/>
</dbReference>
<dbReference type="GO" id="GO:0005615">
    <property type="term" value="C:extracellular space"/>
    <property type="evidence" value="ECO:0000318"/>
    <property type="project" value="GO_Central"/>
</dbReference>
<keyword evidence="7" id="KW-1015">Disulfide bond</keyword>
<dbReference type="PANTHER" id="PTHR19143:SF415">
    <property type="entry name" value="FICOLIN-3"/>
    <property type="match status" value="1"/>
</dbReference>
<dbReference type="PANTHER" id="PTHR19143">
    <property type="entry name" value="FIBRINOGEN/TENASCIN/ANGIOPOEITIN"/>
    <property type="match status" value="1"/>
</dbReference>
<protein>
    <submittedName>
        <fullName evidence="15">Ficolin-1-B-like isoform X1</fullName>
    </submittedName>
</protein>
<dbReference type="GO" id="GO:0097367">
    <property type="term" value="F:carbohydrate derivative binding"/>
    <property type="evidence" value="ECO:0000318"/>
    <property type="project" value="GO_Central"/>
</dbReference>
<dbReference type="InterPro" id="IPR014716">
    <property type="entry name" value="Fibrinogen_a/b/g_C_1"/>
</dbReference>
<dbReference type="GO" id="GO:0090729">
    <property type="term" value="F:toxin activity"/>
    <property type="evidence" value="ECO:0007669"/>
    <property type="project" value="UniProtKB-KW"/>
</dbReference>
<dbReference type="GO" id="GO:0001867">
    <property type="term" value="P:complement activation, lectin pathway"/>
    <property type="evidence" value="ECO:0000318"/>
    <property type="project" value="GO_Central"/>
</dbReference>
<keyword evidence="4" id="KW-0964">Secreted</keyword>
<dbReference type="InterPro" id="IPR050373">
    <property type="entry name" value="Fibrinogen_C-term_domain"/>
</dbReference>
<dbReference type="InterPro" id="IPR036056">
    <property type="entry name" value="Fibrinogen-like_C"/>
</dbReference>
<feature type="compositionally biased region" description="Low complexity" evidence="11">
    <location>
        <begin position="65"/>
        <end position="77"/>
    </location>
</feature>
<feature type="region of interest" description="Disordered" evidence="11">
    <location>
        <begin position="58"/>
        <end position="114"/>
    </location>
</feature>
<evidence type="ECO:0000256" key="2">
    <source>
        <dbReference type="ARBA" id="ARBA00004613"/>
    </source>
</evidence>
<keyword evidence="14" id="KW-1185">Reference proteome</keyword>
<evidence type="ECO:0000313" key="15">
    <source>
        <dbReference type="RefSeq" id="XP_041428222.1"/>
    </source>
</evidence>
<comment type="similarity">
    <text evidence="3">Belongs to the ficolin lectin family. Veficolin subfamily.</text>
</comment>
<evidence type="ECO:0000256" key="5">
    <source>
        <dbReference type="ARBA" id="ARBA00022656"/>
    </source>
</evidence>
<dbReference type="AlphaFoldDB" id="A0A8J1LFB7"/>
<keyword evidence="6 12" id="KW-0732">Signal</keyword>
<dbReference type="RefSeq" id="XP_041428222.1">
    <property type="nucleotide sequence ID" value="XM_041572288.1"/>
</dbReference>
<dbReference type="Gene3D" id="3.90.215.10">
    <property type="entry name" value="Gamma Fibrinogen, chain A, domain 1"/>
    <property type="match status" value="2"/>
</dbReference>
<evidence type="ECO:0000256" key="12">
    <source>
        <dbReference type="SAM" id="SignalP"/>
    </source>
</evidence>
<gene>
    <name evidence="15" type="primary">LOC108698157</name>
</gene>
<keyword evidence="8" id="KW-1216">Complement system impairing toxin</keyword>
<keyword evidence="5" id="KW-0800">Toxin</keyword>
<accession>A0A8J1LFB7</accession>
<evidence type="ECO:0000256" key="10">
    <source>
        <dbReference type="ARBA" id="ARBA00023278"/>
    </source>
</evidence>
<feature type="domain" description="Fibrinogen C-terminal" evidence="13">
    <location>
        <begin position="109"/>
        <end position="415"/>
    </location>
</feature>
<feature type="signal peptide" evidence="12">
    <location>
        <begin position="1"/>
        <end position="28"/>
    </location>
</feature>
<dbReference type="SMART" id="SM00186">
    <property type="entry name" value="FBG"/>
    <property type="match status" value="2"/>
</dbReference>
<dbReference type="InterPro" id="IPR020837">
    <property type="entry name" value="Fibrinogen_CS"/>
</dbReference>
<name>A0A8J1LFB7_XENLA</name>
<dbReference type="PROSITE" id="PS00514">
    <property type="entry name" value="FIBRINOGEN_C_1"/>
    <property type="match status" value="1"/>
</dbReference>
<evidence type="ECO:0000256" key="11">
    <source>
        <dbReference type="SAM" id="MobiDB-lite"/>
    </source>
</evidence>
<feature type="chain" id="PRO_5035266391" evidence="12">
    <location>
        <begin position="29"/>
        <end position="415"/>
    </location>
</feature>
<comment type="subcellular location">
    <subcellularLocation>
        <location evidence="2">Secreted</location>
    </subcellularLocation>
</comment>
<evidence type="ECO:0000256" key="3">
    <source>
        <dbReference type="ARBA" id="ARBA00006932"/>
    </source>
</evidence>
<dbReference type="NCBIfam" id="NF040941">
    <property type="entry name" value="GGGWT_bact"/>
    <property type="match status" value="1"/>
</dbReference>
<keyword evidence="9" id="KW-1199">Hemostasis impairing toxin</keyword>
<dbReference type="OrthoDB" id="7735550at2759"/>
<evidence type="ECO:0000256" key="1">
    <source>
        <dbReference type="ARBA" id="ARBA00003654"/>
    </source>
</evidence>
<reference evidence="15" key="1">
    <citation type="submission" date="2025-08" db="UniProtKB">
        <authorList>
            <consortium name="RefSeq"/>
        </authorList>
    </citation>
    <scope>IDENTIFICATION</scope>
    <source>
        <strain evidence="15">J_2021</strain>
        <tissue evidence="15">Erythrocytes</tissue>
    </source>
</reference>
<dbReference type="Pfam" id="PF01391">
    <property type="entry name" value="Collagen"/>
    <property type="match status" value="1"/>
</dbReference>
<comment type="function">
    <text evidence="1">Initiates complement activation and/or interferes in platelet aggregation and/or blood coagulation.</text>
</comment>
<dbReference type="GeneID" id="108698157"/>
<dbReference type="GO" id="GO:0003823">
    <property type="term" value="F:antigen binding"/>
    <property type="evidence" value="ECO:0000318"/>
    <property type="project" value="GO_Central"/>
</dbReference>
<evidence type="ECO:0000256" key="8">
    <source>
        <dbReference type="ARBA" id="ARBA00023220"/>
    </source>
</evidence>
<dbReference type="InterPro" id="IPR008160">
    <property type="entry name" value="Collagen"/>
</dbReference>
<evidence type="ECO:0000256" key="9">
    <source>
        <dbReference type="ARBA" id="ARBA00023240"/>
    </source>
</evidence>
<organism evidence="14 15">
    <name type="scientific">Xenopus laevis</name>
    <name type="common">African clawed frog</name>
    <dbReference type="NCBI Taxonomy" id="8355"/>
    <lineage>
        <taxon>Eukaryota</taxon>
        <taxon>Metazoa</taxon>
        <taxon>Chordata</taxon>
        <taxon>Craniata</taxon>
        <taxon>Vertebrata</taxon>
        <taxon>Euteleostomi</taxon>
        <taxon>Amphibia</taxon>
        <taxon>Batrachia</taxon>
        <taxon>Anura</taxon>
        <taxon>Pipoidea</taxon>
        <taxon>Pipidae</taxon>
        <taxon>Xenopodinae</taxon>
        <taxon>Xenopus</taxon>
        <taxon>Xenopus</taxon>
    </lineage>
</organism>
<dbReference type="Pfam" id="PF00147">
    <property type="entry name" value="Fibrinogen_C"/>
    <property type="match status" value="2"/>
</dbReference>
<evidence type="ECO:0000256" key="4">
    <source>
        <dbReference type="ARBA" id="ARBA00022525"/>
    </source>
</evidence>
<sequence length="415" mass="45397">MSICTASRTMTGWVQSFLLMAASVLSNAEDTCPDVKVIGVGASDKLTILQGCPGIAGVPGPQGPTGPAGAKGDAGAPGIHGKMGPAGLKGEQGNSGQRGQKGDKGDPGVPVPGTAQNCKEWLDQGGTISGWYTIYTPNGLPLSVLCDMETDGGGWIVFQRRADGSVDFYQDWNSYKRGFGRKESEFWLGNDNLHLLTATGNFQLRVDLTDFSDKRTYASYSNFRIPGESQNYTLSLGGFTGGDAGVSEKSRRVVDFFRDWNSYKRGFGHKDSEFWLGNDNLHLLTATGNFQLRIDLTDFSDKRTYATYSNFHIDGESQNYTLHLTGFTGGNAGNALSEHNGYSFSTKDRDNDIYEGNCAQQFKGAWWYTRCHLSNLNGLYLHGDHTSYADGVNWSMGKGLYYSYKVSEMKFRPQL</sequence>
<dbReference type="CDD" id="cd00087">
    <property type="entry name" value="FReD"/>
    <property type="match status" value="1"/>
</dbReference>
<evidence type="ECO:0000313" key="14">
    <source>
        <dbReference type="Proteomes" id="UP000186698"/>
    </source>
</evidence>
<dbReference type="Proteomes" id="UP000186698">
    <property type="component" value="Chromosome 8L"/>
</dbReference>
<proteinExistence type="inferred from homology"/>
<evidence type="ECO:0000259" key="13">
    <source>
        <dbReference type="PROSITE" id="PS51406"/>
    </source>
</evidence>
<dbReference type="InterPro" id="IPR002181">
    <property type="entry name" value="Fibrinogen_a/b/g_C_dom"/>
</dbReference>
<evidence type="ECO:0000256" key="6">
    <source>
        <dbReference type="ARBA" id="ARBA00022729"/>
    </source>
</evidence>